<dbReference type="RefSeq" id="WP_002374480.1">
    <property type="nucleotide sequence ID" value="NZ_CP050491.1"/>
</dbReference>
<dbReference type="Proteomes" id="UP000305511">
    <property type="component" value="Unassembled WGS sequence"/>
</dbReference>
<evidence type="ECO:0000313" key="2">
    <source>
        <dbReference type="Proteomes" id="UP000305511"/>
    </source>
</evidence>
<gene>
    <name evidence="1" type="ORF">EY666_01225</name>
</gene>
<protein>
    <recommendedName>
        <fullName evidence="3">Lipoprotein</fullName>
    </recommendedName>
</protein>
<evidence type="ECO:0000313" key="1">
    <source>
        <dbReference type="EMBL" id="TKK91935.1"/>
    </source>
</evidence>
<accession>A0A4U3MQH1</accession>
<name>A0A4U3MQH1_ENTFL</name>
<evidence type="ECO:0008006" key="3">
    <source>
        <dbReference type="Google" id="ProtNLM"/>
    </source>
</evidence>
<proteinExistence type="predicted"/>
<dbReference type="PROSITE" id="PS51257">
    <property type="entry name" value="PROKAR_LIPOPROTEIN"/>
    <property type="match status" value="1"/>
</dbReference>
<reference evidence="1 2" key="1">
    <citation type="submission" date="2019-02" db="EMBL/GenBank/DDBJ databases">
        <title>Bacteria dissemination in different level of health care in South Africa: the effectiveness of infections prevention and control.</title>
        <authorList>
            <person name="Shobo C."/>
            <person name="Amoako D.G."/>
            <person name="Allam M."/>
            <person name="Ismail A."/>
            <person name="Bester L.A."/>
            <person name="Essack S.Y."/>
        </authorList>
    </citation>
    <scope>NUCLEOTIDE SEQUENCE [LARGE SCALE GENOMIC DNA]</scope>
    <source>
        <strain evidence="1 2">2SIL2</strain>
    </source>
</reference>
<dbReference type="EMBL" id="SIYF01000025">
    <property type="protein sequence ID" value="TKK91935.1"/>
    <property type="molecule type" value="Genomic_DNA"/>
</dbReference>
<comment type="caution">
    <text evidence="1">The sequence shown here is derived from an EMBL/GenBank/DDBJ whole genome shotgun (WGS) entry which is preliminary data.</text>
</comment>
<sequence>MKKFIILISLVGGLYIFTACSNRPYPTIEFPKEGFRADENGVVHVKGKLKNGGSGNLEANINYESSSLNVDRENNLFQFTYKLKNMDDKNLYLGIKDTDDRIAVAKAPIDTEKTEQAKKEMENITPDDLLNELNKYKISYSNIEMNKIIQGVNPKGSLIINLGQRSDGTAIKEGIFLFEEQNEWDTAVKTVNKWWNNSVADKPQSIDNIEINEVTDLIEQPSLNSINLNMFYKIYSSEELLKNNLLRKKENKNFVWVIHDEDKLVLLVADPDTSLETREKSAMALQILLSKKTYRLSEDEQ</sequence>
<dbReference type="AlphaFoldDB" id="A0A4U3MQH1"/>
<organism evidence="1 2">
    <name type="scientific">Enterococcus faecalis</name>
    <name type="common">Streptococcus faecalis</name>
    <dbReference type="NCBI Taxonomy" id="1351"/>
    <lineage>
        <taxon>Bacteria</taxon>
        <taxon>Bacillati</taxon>
        <taxon>Bacillota</taxon>
        <taxon>Bacilli</taxon>
        <taxon>Lactobacillales</taxon>
        <taxon>Enterococcaceae</taxon>
        <taxon>Enterococcus</taxon>
    </lineage>
</organism>